<proteinExistence type="predicted"/>
<protein>
    <submittedName>
        <fullName evidence="1">Uncharacterized protein</fullName>
    </submittedName>
</protein>
<comment type="caution">
    <text evidence="1">The sequence shown here is derived from an EMBL/GenBank/DDBJ whole genome shotgun (WGS) entry which is preliminary data.</text>
</comment>
<dbReference type="EMBL" id="NEXE01000030">
    <property type="protein sequence ID" value="PSN91263.1"/>
    <property type="molecule type" value="Genomic_DNA"/>
</dbReference>
<evidence type="ECO:0000313" key="1">
    <source>
        <dbReference type="EMBL" id="PSN91263.1"/>
    </source>
</evidence>
<organism evidence="1 2">
    <name type="scientific">Candidatus Marsarchaeota G2 archaeon OSP_D</name>
    <dbReference type="NCBI Taxonomy" id="1978157"/>
    <lineage>
        <taxon>Archaea</taxon>
        <taxon>Candidatus Marsarchaeota</taxon>
        <taxon>Candidatus Marsarchaeota group 2</taxon>
    </lineage>
</organism>
<dbReference type="Proteomes" id="UP000240322">
    <property type="component" value="Unassembled WGS sequence"/>
</dbReference>
<sequence length="61" mass="6684">MNDTVTHNTHVRLPPPAWRLELPESLLSSHSPCFGLVGEVLGKAPPQVGTPVGVWRPPYPF</sequence>
<accession>A0A2R6AY74</accession>
<evidence type="ECO:0000313" key="2">
    <source>
        <dbReference type="Proteomes" id="UP000240322"/>
    </source>
</evidence>
<gene>
    <name evidence="1" type="ORF">B9Q03_04650</name>
</gene>
<dbReference type="AlphaFoldDB" id="A0A2R6AY74"/>
<name>A0A2R6AY74_9ARCH</name>
<reference evidence="1 2" key="1">
    <citation type="submission" date="2017-04" db="EMBL/GenBank/DDBJ databases">
        <title>Novel microbial lineages endemic to geothermal iron-oxide mats fill important gaps in the evolutionary history of Archaea.</title>
        <authorList>
            <person name="Jay Z.J."/>
            <person name="Beam J.P."/>
            <person name="Dlakic M."/>
            <person name="Rusch D.B."/>
            <person name="Kozubal M.A."/>
            <person name="Inskeep W.P."/>
        </authorList>
    </citation>
    <scope>NUCLEOTIDE SEQUENCE [LARGE SCALE GENOMIC DNA]</scope>
    <source>
        <strain evidence="1">OSP_D</strain>
    </source>
</reference>